<reference evidence="3" key="1">
    <citation type="journal article" date="2013" name="Nature">
        <title>Draft genome of the wheat A-genome progenitor Triticum urartu.</title>
        <authorList>
            <person name="Ling H.Q."/>
            <person name="Zhao S."/>
            <person name="Liu D."/>
            <person name="Wang J."/>
            <person name="Sun H."/>
            <person name="Zhang C."/>
            <person name="Fan H."/>
            <person name="Li D."/>
            <person name="Dong L."/>
            <person name="Tao Y."/>
            <person name="Gao C."/>
            <person name="Wu H."/>
            <person name="Li Y."/>
            <person name="Cui Y."/>
            <person name="Guo X."/>
            <person name="Zheng S."/>
            <person name="Wang B."/>
            <person name="Yu K."/>
            <person name="Liang Q."/>
            <person name="Yang W."/>
            <person name="Lou X."/>
            <person name="Chen J."/>
            <person name="Feng M."/>
            <person name="Jian J."/>
            <person name="Zhang X."/>
            <person name="Luo G."/>
            <person name="Jiang Y."/>
            <person name="Liu J."/>
            <person name="Wang Z."/>
            <person name="Sha Y."/>
            <person name="Zhang B."/>
            <person name="Wu H."/>
            <person name="Tang D."/>
            <person name="Shen Q."/>
            <person name="Xue P."/>
            <person name="Zou S."/>
            <person name="Wang X."/>
            <person name="Liu X."/>
            <person name="Wang F."/>
            <person name="Yang Y."/>
            <person name="An X."/>
            <person name="Dong Z."/>
            <person name="Zhang K."/>
            <person name="Zhang X."/>
            <person name="Luo M.C."/>
            <person name="Dvorak J."/>
            <person name="Tong Y."/>
            <person name="Wang J."/>
            <person name="Yang H."/>
            <person name="Li Z."/>
            <person name="Wang D."/>
            <person name="Zhang A."/>
            <person name="Wang J."/>
        </authorList>
    </citation>
    <scope>NUCLEOTIDE SEQUENCE</scope>
</reference>
<name>M7YGG5_TRIUA</name>
<organism evidence="3">
    <name type="scientific">Triticum urartu</name>
    <name type="common">Red wild einkorn</name>
    <name type="synonym">Crithodium urartu</name>
    <dbReference type="NCBI Taxonomy" id="4572"/>
    <lineage>
        <taxon>Eukaryota</taxon>
        <taxon>Viridiplantae</taxon>
        <taxon>Streptophyta</taxon>
        <taxon>Embryophyta</taxon>
        <taxon>Tracheophyta</taxon>
        <taxon>Spermatophyta</taxon>
        <taxon>Magnoliopsida</taxon>
        <taxon>Liliopsida</taxon>
        <taxon>Poales</taxon>
        <taxon>Poaceae</taxon>
        <taxon>BOP clade</taxon>
        <taxon>Pooideae</taxon>
        <taxon>Triticodae</taxon>
        <taxon>Triticeae</taxon>
        <taxon>Triticinae</taxon>
        <taxon>Triticum</taxon>
    </lineage>
</organism>
<dbReference type="EMBL" id="KD281153">
    <property type="protein sequence ID" value="EMS45841.1"/>
    <property type="molecule type" value="Genomic_DNA"/>
</dbReference>
<dbReference type="AlphaFoldDB" id="M7YGG5"/>
<feature type="signal peptide" evidence="2">
    <location>
        <begin position="1"/>
        <end position="38"/>
    </location>
</feature>
<gene>
    <name evidence="3" type="ORF">TRIUR3_01084</name>
</gene>
<protein>
    <submittedName>
        <fullName evidence="3">Uncharacterized protein</fullName>
    </submittedName>
</protein>
<dbReference type="OMA" id="IMSEPAH"/>
<evidence type="ECO:0000256" key="2">
    <source>
        <dbReference type="SAM" id="SignalP"/>
    </source>
</evidence>
<keyword evidence="2" id="KW-0732">Signal</keyword>
<accession>M7YGG5</accession>
<sequence length="129" mass="14515">MTMLSMFTARLFELVLTLHKSLLIHCLLLLDLFDPEKGKYNNQDPSPIEFFKENHTNNKTDIMSEPAHLAYNVTGKKMETQSEGEQPVSDSMIVAEVLKEESTNSTFLSSMSYASRSERSGSFTSSAQI</sequence>
<feature type="compositionally biased region" description="Low complexity" evidence="1">
    <location>
        <begin position="109"/>
        <end position="129"/>
    </location>
</feature>
<proteinExistence type="predicted"/>
<feature type="region of interest" description="Disordered" evidence="1">
    <location>
        <begin position="102"/>
        <end position="129"/>
    </location>
</feature>
<evidence type="ECO:0000256" key="1">
    <source>
        <dbReference type="SAM" id="MobiDB-lite"/>
    </source>
</evidence>
<feature type="chain" id="PRO_5009704817" evidence="2">
    <location>
        <begin position="39"/>
        <end position="129"/>
    </location>
</feature>
<evidence type="ECO:0000313" key="3">
    <source>
        <dbReference type="EMBL" id="EMS45841.1"/>
    </source>
</evidence>